<evidence type="ECO:0000313" key="1">
    <source>
        <dbReference type="EMBL" id="KAI0034886.1"/>
    </source>
</evidence>
<comment type="caution">
    <text evidence="1">The sequence shown here is derived from an EMBL/GenBank/DDBJ whole genome shotgun (WGS) entry which is preliminary data.</text>
</comment>
<proteinExistence type="predicted"/>
<dbReference type="EMBL" id="MU273493">
    <property type="protein sequence ID" value="KAI0034886.1"/>
    <property type="molecule type" value="Genomic_DNA"/>
</dbReference>
<dbReference type="Proteomes" id="UP000814128">
    <property type="component" value="Unassembled WGS sequence"/>
</dbReference>
<organism evidence="1 2">
    <name type="scientific">Vararia minispora EC-137</name>
    <dbReference type="NCBI Taxonomy" id="1314806"/>
    <lineage>
        <taxon>Eukaryota</taxon>
        <taxon>Fungi</taxon>
        <taxon>Dikarya</taxon>
        <taxon>Basidiomycota</taxon>
        <taxon>Agaricomycotina</taxon>
        <taxon>Agaricomycetes</taxon>
        <taxon>Russulales</taxon>
        <taxon>Lachnocladiaceae</taxon>
        <taxon>Vararia</taxon>
    </lineage>
</organism>
<keyword evidence="2" id="KW-1185">Reference proteome</keyword>
<protein>
    <submittedName>
        <fullName evidence="1">RTA1 like protein</fullName>
    </submittedName>
</protein>
<reference evidence="1" key="2">
    <citation type="journal article" date="2022" name="New Phytol.">
        <title>Evolutionary transition to the ectomycorrhizal habit in the genomes of a hyperdiverse lineage of mushroom-forming fungi.</title>
        <authorList>
            <person name="Looney B."/>
            <person name="Miyauchi S."/>
            <person name="Morin E."/>
            <person name="Drula E."/>
            <person name="Courty P.E."/>
            <person name="Kohler A."/>
            <person name="Kuo A."/>
            <person name="LaButti K."/>
            <person name="Pangilinan J."/>
            <person name="Lipzen A."/>
            <person name="Riley R."/>
            <person name="Andreopoulos W."/>
            <person name="He G."/>
            <person name="Johnson J."/>
            <person name="Nolan M."/>
            <person name="Tritt A."/>
            <person name="Barry K.W."/>
            <person name="Grigoriev I.V."/>
            <person name="Nagy L.G."/>
            <person name="Hibbett D."/>
            <person name="Henrissat B."/>
            <person name="Matheny P.B."/>
            <person name="Labbe J."/>
            <person name="Martin F.M."/>
        </authorList>
    </citation>
    <scope>NUCLEOTIDE SEQUENCE</scope>
    <source>
        <strain evidence="1">EC-137</strain>
    </source>
</reference>
<reference evidence="1" key="1">
    <citation type="submission" date="2021-02" db="EMBL/GenBank/DDBJ databases">
        <authorList>
            <consortium name="DOE Joint Genome Institute"/>
            <person name="Ahrendt S."/>
            <person name="Looney B.P."/>
            <person name="Miyauchi S."/>
            <person name="Morin E."/>
            <person name="Drula E."/>
            <person name="Courty P.E."/>
            <person name="Chicoki N."/>
            <person name="Fauchery L."/>
            <person name="Kohler A."/>
            <person name="Kuo A."/>
            <person name="Labutti K."/>
            <person name="Pangilinan J."/>
            <person name="Lipzen A."/>
            <person name="Riley R."/>
            <person name="Andreopoulos W."/>
            <person name="He G."/>
            <person name="Johnson J."/>
            <person name="Barry K.W."/>
            <person name="Grigoriev I.V."/>
            <person name="Nagy L."/>
            <person name="Hibbett D."/>
            <person name="Henrissat B."/>
            <person name="Matheny P.B."/>
            <person name="Labbe J."/>
            <person name="Martin F."/>
        </authorList>
    </citation>
    <scope>NUCLEOTIDE SEQUENCE</scope>
    <source>
        <strain evidence="1">EC-137</strain>
    </source>
</reference>
<accession>A0ACB8QSM4</accession>
<evidence type="ECO:0000313" key="2">
    <source>
        <dbReference type="Proteomes" id="UP000814128"/>
    </source>
</evidence>
<gene>
    <name evidence="1" type="ORF">K488DRAFT_44570</name>
</gene>
<sequence>MDSVYHIKARLLIFFALWPSVLPFSLYLLYLLPGYDQCVINDPSSYGADHLLITSSEFGPNRTSLYGYDPSKVAAIIFLATFGLATLVHVFQAIRSRLWFLFPTAILCGIGELLGWGFRLYGGSHQLDRTAFTVQTAALIVSPTPLIAVCFVLLGRLVTLLGPQYSRLSARACMSPRITADVVCLLVQGIGGGRAAGSNTLSKAQTFGWVVFGGIVLQLVSLLLFTALAVEFLWRYLSDKPLRKSGSLAVHGPLSLRLRWLIHGMSIMLGLFLIRSLYRVVELSGGWGGPMLDVQWAFCVFDATMILLAMATLNVLHPGWLFLPEQKMAGRIEKSVG</sequence>
<name>A0ACB8QSM4_9AGAM</name>